<feature type="transmembrane region" description="Helical" evidence="1">
    <location>
        <begin position="199"/>
        <end position="219"/>
    </location>
</feature>
<proteinExistence type="predicted"/>
<sequence>MRFGLSEAGTRRALGPIAIGVVTAAAGAYYAFFACATYAFAGAYGWVVYRTWRAAAAAALVTAPVIAAGLVYHAPTFVYHSKYGKNPITQRYPQEADVYGLKIAHLLLPANDHNLRLFANLRATFSGAPSRPSEDETAGSLGLIGGAGLVALLGLTFLPARRLWPEGAVAALTLFLVLLGTIGSFGSIFNLIVIADIRAYNRICVFIAFLCFFIVMWWLDRFLLARTGRWARKARYPVFAAVLLFGYFDETPWGWNPINPTAMDKVDLFAERFRADKEFFKRIEDSMPAGAKVFCLPYTGFPETAPVHKMGTYEHLRGYVLTDRLRWSAGAMKGREADAWQRDVVWAKLDELLRRIVVRGFDGILIDGRGFMETRGVDPAVAIINRTNVLYQGMAGPSAGRLPEIVHEDGKQFFLDLRPYRDAYQRLDPVGYARSATEEAEWVAPLWLGGFEIDEHGGDRHIWGPFKSQLVLVNPTDRTRKFDMSFTMGPISAGPFDVTIGPPINDAFQLDNSPEPTDTHDRKRTGVSRKYSIELPPGRTIIPFRCRPPEHYISVEKRNLSYYIKDFKLKERR</sequence>
<accession>A0A6M5YGG7</accession>
<feature type="transmembrane region" description="Helical" evidence="1">
    <location>
        <begin position="170"/>
        <end position="193"/>
    </location>
</feature>
<evidence type="ECO:0000256" key="1">
    <source>
        <dbReference type="SAM" id="Phobius"/>
    </source>
</evidence>
<protein>
    <submittedName>
        <fullName evidence="2">Uncharacterized protein</fullName>
    </submittedName>
</protein>
<dbReference type="KEGG" id="ftj:FTUN_0580"/>
<keyword evidence="1" id="KW-0472">Membrane</keyword>
<feature type="transmembrane region" description="Helical" evidence="1">
    <location>
        <begin position="54"/>
        <end position="74"/>
    </location>
</feature>
<keyword evidence="1" id="KW-1133">Transmembrane helix</keyword>
<organism evidence="2 3">
    <name type="scientific">Frigoriglobus tundricola</name>
    <dbReference type="NCBI Taxonomy" id="2774151"/>
    <lineage>
        <taxon>Bacteria</taxon>
        <taxon>Pseudomonadati</taxon>
        <taxon>Planctomycetota</taxon>
        <taxon>Planctomycetia</taxon>
        <taxon>Gemmatales</taxon>
        <taxon>Gemmataceae</taxon>
        <taxon>Frigoriglobus</taxon>
    </lineage>
</organism>
<dbReference type="EMBL" id="CP053452">
    <property type="protein sequence ID" value="QJW93078.1"/>
    <property type="molecule type" value="Genomic_DNA"/>
</dbReference>
<dbReference type="AlphaFoldDB" id="A0A6M5YGG7"/>
<name>A0A6M5YGG7_9BACT</name>
<evidence type="ECO:0000313" key="2">
    <source>
        <dbReference type="EMBL" id="QJW93078.1"/>
    </source>
</evidence>
<dbReference type="Proteomes" id="UP000503447">
    <property type="component" value="Chromosome"/>
</dbReference>
<evidence type="ECO:0000313" key="3">
    <source>
        <dbReference type="Proteomes" id="UP000503447"/>
    </source>
</evidence>
<feature type="transmembrane region" description="Helical" evidence="1">
    <location>
        <begin position="138"/>
        <end position="158"/>
    </location>
</feature>
<dbReference type="RefSeq" id="WP_171469351.1">
    <property type="nucleotide sequence ID" value="NZ_CP053452.2"/>
</dbReference>
<gene>
    <name evidence="2" type="ORF">FTUN_0580</name>
</gene>
<keyword evidence="1" id="KW-0812">Transmembrane</keyword>
<keyword evidence="3" id="KW-1185">Reference proteome</keyword>
<reference evidence="3" key="1">
    <citation type="submission" date="2020-05" db="EMBL/GenBank/DDBJ databases">
        <title>Frigoriglobus tundricola gen. nov., sp. nov., a psychrotolerant cellulolytic planctomycete of the family Gemmataceae with two divergent copies of 16S rRNA gene.</title>
        <authorList>
            <person name="Kulichevskaya I.S."/>
            <person name="Ivanova A.A."/>
            <person name="Naumoff D.G."/>
            <person name="Beletsky A.V."/>
            <person name="Rijpstra W.I.C."/>
            <person name="Sinninghe Damste J.S."/>
            <person name="Mardanov A.V."/>
            <person name="Ravin N.V."/>
            <person name="Dedysh S.N."/>
        </authorList>
    </citation>
    <scope>NUCLEOTIDE SEQUENCE [LARGE SCALE GENOMIC DNA]</scope>
    <source>
        <strain evidence="3">PL17</strain>
    </source>
</reference>
<dbReference type="PROSITE" id="PS51257">
    <property type="entry name" value="PROKAR_LIPOPROTEIN"/>
    <property type="match status" value="1"/>
</dbReference>